<sequence>MPLRLSQTSIFCGWLRLGMVTKYPNFQIDIFWENVPHILKPIFAKKIFSSFQGAAIDSVHHPSV</sequence>
<reference evidence="1 2" key="1">
    <citation type="journal article" date="2008" name="Nature">
        <title>The genome of Laccaria bicolor provides insights into mycorrhizal symbiosis.</title>
        <authorList>
            <person name="Martin F."/>
            <person name="Aerts A."/>
            <person name="Ahren D."/>
            <person name="Brun A."/>
            <person name="Danchin E.G.J."/>
            <person name="Duchaussoy F."/>
            <person name="Gibon J."/>
            <person name="Kohler A."/>
            <person name="Lindquist E."/>
            <person name="Pereda V."/>
            <person name="Salamov A."/>
            <person name="Shapiro H.J."/>
            <person name="Wuyts J."/>
            <person name="Blaudez D."/>
            <person name="Buee M."/>
            <person name="Brokstein P."/>
            <person name="Canbaeck B."/>
            <person name="Cohen D."/>
            <person name="Courty P.E."/>
            <person name="Coutinho P.M."/>
            <person name="Delaruelle C."/>
            <person name="Detter J.C."/>
            <person name="Deveau A."/>
            <person name="DiFazio S."/>
            <person name="Duplessis S."/>
            <person name="Fraissinet-Tachet L."/>
            <person name="Lucic E."/>
            <person name="Frey-Klett P."/>
            <person name="Fourrey C."/>
            <person name="Feussner I."/>
            <person name="Gay G."/>
            <person name="Grimwood J."/>
            <person name="Hoegger P.J."/>
            <person name="Jain P."/>
            <person name="Kilaru S."/>
            <person name="Labbe J."/>
            <person name="Lin Y.C."/>
            <person name="Legue V."/>
            <person name="Le Tacon F."/>
            <person name="Marmeisse R."/>
            <person name="Melayah D."/>
            <person name="Montanini B."/>
            <person name="Muratet M."/>
            <person name="Nehls U."/>
            <person name="Niculita-Hirzel H."/>
            <person name="Oudot-Le Secq M.P."/>
            <person name="Peter M."/>
            <person name="Quesneville H."/>
            <person name="Rajashekar B."/>
            <person name="Reich M."/>
            <person name="Rouhier N."/>
            <person name="Schmutz J."/>
            <person name="Yin T."/>
            <person name="Chalot M."/>
            <person name="Henrissat B."/>
            <person name="Kuees U."/>
            <person name="Lucas S."/>
            <person name="Van de Peer Y."/>
            <person name="Podila G.K."/>
            <person name="Polle A."/>
            <person name="Pukkila P.J."/>
            <person name="Richardson P.M."/>
            <person name="Rouze P."/>
            <person name="Sanders I.R."/>
            <person name="Stajich J.E."/>
            <person name="Tunlid A."/>
            <person name="Tuskan G."/>
            <person name="Grigoriev I.V."/>
        </authorList>
    </citation>
    <scope>NUCLEOTIDE SEQUENCE [LARGE SCALE GENOMIC DNA]</scope>
    <source>
        <strain evidence="2">S238N-H82 / ATCC MYA-4686</strain>
    </source>
</reference>
<dbReference type="HOGENOM" id="CLU_2868052_0_0_1"/>
<dbReference type="GeneID" id="6081520"/>
<accession>B0DPF6</accession>
<keyword evidence="2" id="KW-1185">Reference proteome</keyword>
<dbReference type="Proteomes" id="UP000001194">
    <property type="component" value="Unassembled WGS sequence"/>
</dbReference>
<gene>
    <name evidence="1" type="ORF">LACBIDRAFT_307136</name>
</gene>
<name>B0DPF6_LACBS</name>
<protein>
    <submittedName>
        <fullName evidence="1">Predicted protein</fullName>
    </submittedName>
</protein>
<proteinExistence type="predicted"/>
<dbReference type="AlphaFoldDB" id="B0DPF6"/>
<dbReference type="RefSeq" id="XP_001885898.1">
    <property type="nucleotide sequence ID" value="XM_001885863.1"/>
</dbReference>
<dbReference type="KEGG" id="lbc:LACBIDRAFT_307136"/>
<dbReference type="InParanoid" id="B0DPF6"/>
<organism evidence="2">
    <name type="scientific">Laccaria bicolor (strain S238N-H82 / ATCC MYA-4686)</name>
    <name type="common">Bicoloured deceiver</name>
    <name type="synonym">Laccaria laccata var. bicolor</name>
    <dbReference type="NCBI Taxonomy" id="486041"/>
    <lineage>
        <taxon>Eukaryota</taxon>
        <taxon>Fungi</taxon>
        <taxon>Dikarya</taxon>
        <taxon>Basidiomycota</taxon>
        <taxon>Agaricomycotina</taxon>
        <taxon>Agaricomycetes</taxon>
        <taxon>Agaricomycetidae</taxon>
        <taxon>Agaricales</taxon>
        <taxon>Agaricineae</taxon>
        <taxon>Hydnangiaceae</taxon>
        <taxon>Laccaria</taxon>
    </lineage>
</organism>
<dbReference type="EMBL" id="DS547124">
    <property type="protein sequence ID" value="EDR03442.1"/>
    <property type="molecule type" value="Genomic_DNA"/>
</dbReference>
<evidence type="ECO:0000313" key="1">
    <source>
        <dbReference type="EMBL" id="EDR03442.1"/>
    </source>
</evidence>
<evidence type="ECO:0000313" key="2">
    <source>
        <dbReference type="Proteomes" id="UP000001194"/>
    </source>
</evidence>